<accession>A0A0E9WFS7</accession>
<reference evidence="2" key="2">
    <citation type="journal article" date="2015" name="Fish Shellfish Immunol.">
        <title>Early steps in the European eel (Anguilla anguilla)-Vibrio vulnificus interaction in the gills: Role of the RtxA13 toxin.</title>
        <authorList>
            <person name="Callol A."/>
            <person name="Pajuelo D."/>
            <person name="Ebbesson L."/>
            <person name="Teles M."/>
            <person name="MacKenzie S."/>
            <person name="Amaro C."/>
        </authorList>
    </citation>
    <scope>NUCLEOTIDE SEQUENCE</scope>
</reference>
<evidence type="ECO:0000313" key="2">
    <source>
        <dbReference type="EMBL" id="JAH89161.1"/>
    </source>
</evidence>
<keyword evidence="1" id="KW-0472">Membrane</keyword>
<proteinExistence type="predicted"/>
<protein>
    <submittedName>
        <fullName evidence="2">Uncharacterized protein</fullName>
    </submittedName>
</protein>
<dbReference type="AlphaFoldDB" id="A0A0E9WFS7"/>
<organism evidence="2">
    <name type="scientific">Anguilla anguilla</name>
    <name type="common">European freshwater eel</name>
    <name type="synonym">Muraena anguilla</name>
    <dbReference type="NCBI Taxonomy" id="7936"/>
    <lineage>
        <taxon>Eukaryota</taxon>
        <taxon>Metazoa</taxon>
        <taxon>Chordata</taxon>
        <taxon>Craniata</taxon>
        <taxon>Vertebrata</taxon>
        <taxon>Euteleostomi</taxon>
        <taxon>Actinopterygii</taxon>
        <taxon>Neopterygii</taxon>
        <taxon>Teleostei</taxon>
        <taxon>Anguilliformes</taxon>
        <taxon>Anguillidae</taxon>
        <taxon>Anguilla</taxon>
    </lineage>
</organism>
<keyword evidence="1" id="KW-0812">Transmembrane</keyword>
<keyword evidence="1" id="KW-1133">Transmembrane helix</keyword>
<evidence type="ECO:0000256" key="1">
    <source>
        <dbReference type="SAM" id="Phobius"/>
    </source>
</evidence>
<name>A0A0E9WFS7_ANGAN</name>
<feature type="transmembrane region" description="Helical" evidence="1">
    <location>
        <begin position="20"/>
        <end position="41"/>
    </location>
</feature>
<dbReference type="EMBL" id="GBXM01019416">
    <property type="protein sequence ID" value="JAH89161.1"/>
    <property type="molecule type" value="Transcribed_RNA"/>
</dbReference>
<reference evidence="2" key="1">
    <citation type="submission" date="2014-11" db="EMBL/GenBank/DDBJ databases">
        <authorList>
            <person name="Amaro Gonzalez C."/>
        </authorList>
    </citation>
    <scope>NUCLEOTIDE SEQUENCE</scope>
</reference>
<sequence>MYLSFVNNYEFCYDGFTDETVLVLASLWIYPPFFIYLIWYFQHMVVSKLTPGFW</sequence>